<dbReference type="EMBL" id="CP066681">
    <property type="protein sequence ID" value="QQG36961.1"/>
    <property type="molecule type" value="Genomic_DNA"/>
</dbReference>
<proteinExistence type="predicted"/>
<feature type="signal peptide" evidence="1">
    <location>
        <begin position="1"/>
        <end position="19"/>
    </location>
</feature>
<keyword evidence="1" id="KW-0732">Signal</keyword>
<gene>
    <name evidence="2" type="ORF">HYS17_04100</name>
</gene>
<evidence type="ECO:0000256" key="1">
    <source>
        <dbReference type="SAM" id="SignalP"/>
    </source>
</evidence>
<dbReference type="AlphaFoldDB" id="A0A7T5UHH5"/>
<reference evidence="2 3" key="1">
    <citation type="submission" date="2020-07" db="EMBL/GenBank/DDBJ databases">
        <title>Huge and variable diversity of episymbiotic CPR bacteria and DPANN archaea in groundwater ecosystems.</title>
        <authorList>
            <person name="He C.Y."/>
            <person name="Keren R."/>
            <person name="Whittaker M."/>
            <person name="Farag I.F."/>
            <person name="Doudna J."/>
            <person name="Cate J.H.D."/>
            <person name="Banfield J.F."/>
        </authorList>
    </citation>
    <scope>NUCLEOTIDE SEQUENCE [LARGE SCALE GENOMIC DNA]</scope>
    <source>
        <strain evidence="2">NC_groundwater_70_Ag_B-0.1um_54_66</strain>
    </source>
</reference>
<evidence type="ECO:0000313" key="2">
    <source>
        <dbReference type="EMBL" id="QQG36961.1"/>
    </source>
</evidence>
<organism evidence="2 3">
    <name type="scientific">Micavibrio aeruginosavorus</name>
    <dbReference type="NCBI Taxonomy" id="349221"/>
    <lineage>
        <taxon>Bacteria</taxon>
        <taxon>Pseudomonadati</taxon>
        <taxon>Bdellovibrionota</taxon>
        <taxon>Bdellovibrionia</taxon>
        <taxon>Bdellovibrionales</taxon>
        <taxon>Pseudobdellovibrionaceae</taxon>
        <taxon>Micavibrio</taxon>
    </lineage>
</organism>
<evidence type="ECO:0000313" key="3">
    <source>
        <dbReference type="Proteomes" id="UP000595362"/>
    </source>
</evidence>
<accession>A0A7T5UHH5</accession>
<dbReference type="Proteomes" id="UP000595362">
    <property type="component" value="Chromosome"/>
</dbReference>
<sequence length="289" mass="32502">MRLLLILTMILWNTPLSYAAERESRLSAMVALVSQDENAATFLRNPGKGYIEAYMMFDSALGKDVIMGLDLEMIEGIENPHFIKGGDWMAFVGVQRTGVLWVATGTDDTLRGKPSRDRKWETISLGSQLKPLTWYRLRVEADFSHRRFLKFSIESADMKKTVDLSGYLLDYPNYMPFNKGFMSYYVHAMRGKALMAPEDKNASARVYFDDVEGGAISNTGQNIPIFKDGFESLAPITGQPVTLPVVDLDRYVQGQWYLEREESLATMEALPNTHSGKAVGIVDARLSDE</sequence>
<protein>
    <submittedName>
        <fullName evidence="2">Uncharacterized protein</fullName>
    </submittedName>
</protein>
<feature type="chain" id="PRO_5032480816" evidence="1">
    <location>
        <begin position="20"/>
        <end position="289"/>
    </location>
</feature>
<name>A0A7T5UHH5_9BACT</name>